<feature type="region of interest" description="Disordered" evidence="2">
    <location>
        <begin position="290"/>
        <end position="309"/>
    </location>
</feature>
<dbReference type="EMBL" id="JADGJW010000447">
    <property type="protein sequence ID" value="KAJ3217028.1"/>
    <property type="molecule type" value="Genomic_DNA"/>
</dbReference>
<feature type="coiled-coil region" evidence="1">
    <location>
        <begin position="114"/>
        <end position="152"/>
    </location>
</feature>
<keyword evidence="1" id="KW-0175">Coiled coil</keyword>
<keyword evidence="3" id="KW-0812">Transmembrane</keyword>
<keyword evidence="5" id="KW-1185">Reference proteome</keyword>
<name>A0AAD5TYY9_9FUNG</name>
<reference evidence="4" key="1">
    <citation type="submission" date="2020-05" db="EMBL/GenBank/DDBJ databases">
        <title>Phylogenomic resolution of chytrid fungi.</title>
        <authorList>
            <person name="Stajich J.E."/>
            <person name="Amses K."/>
            <person name="Simmons R."/>
            <person name="Seto K."/>
            <person name="Myers J."/>
            <person name="Bonds A."/>
            <person name="Quandt C.A."/>
            <person name="Barry K."/>
            <person name="Liu P."/>
            <person name="Grigoriev I."/>
            <person name="Longcore J.E."/>
            <person name="James T.Y."/>
        </authorList>
    </citation>
    <scope>NUCLEOTIDE SEQUENCE</scope>
    <source>
        <strain evidence="4">JEL0476</strain>
    </source>
</reference>
<organism evidence="4 5">
    <name type="scientific">Clydaea vesicula</name>
    <dbReference type="NCBI Taxonomy" id="447962"/>
    <lineage>
        <taxon>Eukaryota</taxon>
        <taxon>Fungi</taxon>
        <taxon>Fungi incertae sedis</taxon>
        <taxon>Chytridiomycota</taxon>
        <taxon>Chytridiomycota incertae sedis</taxon>
        <taxon>Chytridiomycetes</taxon>
        <taxon>Lobulomycetales</taxon>
        <taxon>Lobulomycetaceae</taxon>
        <taxon>Clydaea</taxon>
    </lineage>
</organism>
<feature type="transmembrane region" description="Helical" evidence="3">
    <location>
        <begin position="324"/>
        <end position="346"/>
    </location>
</feature>
<protein>
    <submittedName>
        <fullName evidence="4">Uncharacterized protein</fullName>
    </submittedName>
</protein>
<accession>A0AAD5TYY9</accession>
<dbReference type="AlphaFoldDB" id="A0AAD5TYY9"/>
<evidence type="ECO:0000256" key="2">
    <source>
        <dbReference type="SAM" id="MobiDB-lite"/>
    </source>
</evidence>
<keyword evidence="3" id="KW-0472">Membrane</keyword>
<evidence type="ECO:0000256" key="1">
    <source>
        <dbReference type="SAM" id="Coils"/>
    </source>
</evidence>
<evidence type="ECO:0000256" key="3">
    <source>
        <dbReference type="SAM" id="Phobius"/>
    </source>
</evidence>
<dbReference type="Proteomes" id="UP001211065">
    <property type="component" value="Unassembled WGS sequence"/>
</dbReference>
<evidence type="ECO:0000313" key="4">
    <source>
        <dbReference type="EMBL" id="KAJ3217028.1"/>
    </source>
</evidence>
<comment type="caution">
    <text evidence="4">The sequence shown here is derived from an EMBL/GenBank/DDBJ whole genome shotgun (WGS) entry which is preliminary data.</text>
</comment>
<feature type="region of interest" description="Disordered" evidence="2">
    <location>
        <begin position="74"/>
        <end position="106"/>
    </location>
</feature>
<keyword evidence="3" id="KW-1133">Transmembrane helix</keyword>
<proteinExistence type="predicted"/>
<sequence>MSFAMANLIECTLGNPSSNIVSIIENNMSEDTSQDIIQSENEILKVHHNIDNIKRNKDGVDSIAVDKIFPAQDNQKEVDNDLNKKYSSSKEKGEKDANSKTGNYEKNFWKSTRKELTENEEKLHQLNLKKMKEKLTKTVHNLEKKFKLLKNEMKNGPKHEISKKSSKDTKSLGDFRNFIHDVFQDSTEKVSSENGFMDEYYEVTILEDSNIRQAIEKLKANYLKKQYDGKLKMAKISTSNHRNKLEKTSNIMVGDLEEDDDDIAFRNYYFEDASDDYSDEDISNDEEVTELNDVEGDEENSSEKKNNLAKSSNADTKRFSFSNLMNIFLTCIVFPMLAAFYFSLLWEEVLRALENRNRFRFGSRNVDEEALSKRQEIVKEMDFQVIEIKSEIDDLCAICLDSFSPGEQTCKQDATPVTTVNGITRGSAGTKLQNKQKEMVKYRPIIINSAIPNSNVCKDNSNMITTSSNAACSSYNSAPSCCDLNVVLEVNDMKKSVRPIEKEKEIKFKVGKEEV</sequence>
<feature type="compositionally biased region" description="Basic and acidic residues" evidence="2">
    <location>
        <begin position="74"/>
        <end position="98"/>
    </location>
</feature>
<feature type="compositionally biased region" description="Acidic residues" evidence="2">
    <location>
        <begin position="290"/>
        <end position="300"/>
    </location>
</feature>
<evidence type="ECO:0000313" key="5">
    <source>
        <dbReference type="Proteomes" id="UP001211065"/>
    </source>
</evidence>
<gene>
    <name evidence="4" type="ORF">HK099_005621</name>
</gene>